<comment type="cofactor">
    <cofactor evidence="6 7">
        <name>Fe(3+)</name>
        <dbReference type="ChEBI" id="CHEBI:29034"/>
    </cofactor>
    <text evidence="6 7">Binds 1 Fe(3+) ion per subunit.</text>
</comment>
<dbReference type="InterPro" id="IPR018527">
    <property type="entry name" value="Rubredoxin_Fe_BS"/>
</dbReference>
<comment type="caution">
    <text evidence="9">The sequence shown here is derived from an EMBL/GenBank/DDBJ whole genome shotgun (WGS) entry which is preliminary data.</text>
</comment>
<feature type="binding site" evidence="7">
    <location>
        <position position="42"/>
    </location>
    <ligand>
        <name>Fe cation</name>
        <dbReference type="ChEBI" id="CHEBI:24875"/>
    </ligand>
</feature>
<dbReference type="InterPro" id="IPR024922">
    <property type="entry name" value="Rubredoxin"/>
</dbReference>
<proteinExistence type="inferred from homology"/>
<reference evidence="9 10" key="1">
    <citation type="submission" date="2014-07" db="EMBL/GenBank/DDBJ databases">
        <authorList>
            <person name="McCorrison J."/>
            <person name="Sanka R."/>
            <person name="Torralba M."/>
            <person name="Gillis M."/>
            <person name="Haft D.H."/>
            <person name="Methe B."/>
            <person name="Sutton G."/>
            <person name="Nelson K.E."/>
        </authorList>
    </citation>
    <scope>NUCLEOTIDE SEQUENCE [LARGE SCALE GENOMIC DNA]</scope>
    <source>
        <strain evidence="9 10">DNF00666</strain>
    </source>
</reference>
<protein>
    <recommendedName>
        <fullName evidence="6">Rubredoxin</fullName>
    </recommendedName>
</protein>
<evidence type="ECO:0000256" key="2">
    <source>
        <dbReference type="ARBA" id="ARBA00022448"/>
    </source>
</evidence>
<keyword evidence="3 6" id="KW-0479">Metal-binding</keyword>
<comment type="similarity">
    <text evidence="1 6">Belongs to the rubredoxin family.</text>
</comment>
<evidence type="ECO:0000256" key="7">
    <source>
        <dbReference type="PIRSR" id="PIRSR000071-1"/>
    </source>
</evidence>
<dbReference type="RefSeq" id="WP_013265795.1">
    <property type="nucleotide sequence ID" value="NZ_JRNS01000332.1"/>
</dbReference>
<evidence type="ECO:0000256" key="5">
    <source>
        <dbReference type="ARBA" id="ARBA00023004"/>
    </source>
</evidence>
<dbReference type="GO" id="GO:0009055">
    <property type="term" value="F:electron transfer activity"/>
    <property type="evidence" value="ECO:0007669"/>
    <property type="project" value="InterPro"/>
</dbReference>
<evidence type="ECO:0000256" key="6">
    <source>
        <dbReference type="PIRNR" id="PIRNR000071"/>
    </source>
</evidence>
<sequence length="54" mass="5991">MKKYECETCGYIYDPELGDPDSGIEPGTAFEDIPDDWVCPLCGVGKDDFTPVEE</sequence>
<evidence type="ECO:0000259" key="8">
    <source>
        <dbReference type="PROSITE" id="PS50903"/>
    </source>
</evidence>
<evidence type="ECO:0000256" key="4">
    <source>
        <dbReference type="ARBA" id="ARBA00022982"/>
    </source>
</evidence>
<evidence type="ECO:0000256" key="1">
    <source>
        <dbReference type="ARBA" id="ARBA00005337"/>
    </source>
</evidence>
<dbReference type="SUPFAM" id="SSF57802">
    <property type="entry name" value="Rubredoxin-like"/>
    <property type="match status" value="1"/>
</dbReference>
<dbReference type="PROSITE" id="PS50903">
    <property type="entry name" value="RUBREDOXIN_LIKE"/>
    <property type="match status" value="1"/>
</dbReference>
<dbReference type="EMBL" id="JRNS01000332">
    <property type="protein sequence ID" value="KGF48887.1"/>
    <property type="molecule type" value="Genomic_DNA"/>
</dbReference>
<keyword evidence="2 6" id="KW-0813">Transport</keyword>
<dbReference type="GeneID" id="9497870"/>
<feature type="binding site" evidence="7">
    <location>
        <position position="39"/>
    </location>
    <ligand>
        <name>Fe cation</name>
        <dbReference type="ChEBI" id="CHEBI:24875"/>
    </ligand>
</feature>
<evidence type="ECO:0000313" key="9">
    <source>
        <dbReference type="EMBL" id="KGF48887.1"/>
    </source>
</evidence>
<evidence type="ECO:0000313" key="10">
    <source>
        <dbReference type="Proteomes" id="UP000029578"/>
    </source>
</evidence>
<dbReference type="GO" id="GO:0005506">
    <property type="term" value="F:iron ion binding"/>
    <property type="evidence" value="ECO:0007669"/>
    <property type="project" value="InterPro"/>
</dbReference>
<name>A0A096C1L7_9BACT</name>
<dbReference type="InterPro" id="IPR050526">
    <property type="entry name" value="Rubredoxin_ET"/>
</dbReference>
<dbReference type="PROSITE" id="PS00202">
    <property type="entry name" value="RUBREDOXIN"/>
    <property type="match status" value="1"/>
</dbReference>
<organism evidence="9 10">
    <name type="scientific">Prevotella melaninogenica DNF00666</name>
    <dbReference type="NCBI Taxonomy" id="1401073"/>
    <lineage>
        <taxon>Bacteria</taxon>
        <taxon>Pseudomonadati</taxon>
        <taxon>Bacteroidota</taxon>
        <taxon>Bacteroidia</taxon>
        <taxon>Bacteroidales</taxon>
        <taxon>Prevotellaceae</taxon>
        <taxon>Prevotella</taxon>
    </lineage>
</organism>
<dbReference type="FunFam" id="2.20.28.10:FF:000001">
    <property type="entry name" value="Rubredoxin"/>
    <property type="match status" value="1"/>
</dbReference>
<evidence type="ECO:0000256" key="3">
    <source>
        <dbReference type="ARBA" id="ARBA00022723"/>
    </source>
</evidence>
<feature type="binding site" evidence="7">
    <location>
        <position position="6"/>
    </location>
    <ligand>
        <name>Fe cation</name>
        <dbReference type="ChEBI" id="CHEBI:24875"/>
    </ligand>
</feature>
<dbReference type="PANTHER" id="PTHR47627">
    <property type="entry name" value="RUBREDOXIN"/>
    <property type="match status" value="1"/>
</dbReference>
<dbReference type="NCBIfam" id="NF045768">
    <property type="entry name" value="RubredRD"/>
    <property type="match status" value="1"/>
</dbReference>
<feature type="binding site" evidence="7">
    <location>
        <position position="9"/>
    </location>
    <ligand>
        <name>Fe cation</name>
        <dbReference type="ChEBI" id="CHEBI:24875"/>
    </ligand>
</feature>
<dbReference type="PIRSF" id="PIRSF000071">
    <property type="entry name" value="Rubredoxin"/>
    <property type="match status" value="1"/>
</dbReference>
<dbReference type="Pfam" id="PF00301">
    <property type="entry name" value="Rubredoxin"/>
    <property type="match status" value="1"/>
</dbReference>
<dbReference type="GO" id="GO:0043448">
    <property type="term" value="P:alkane catabolic process"/>
    <property type="evidence" value="ECO:0007669"/>
    <property type="project" value="TreeGrafter"/>
</dbReference>
<accession>A0A096C1L7</accession>
<dbReference type="PANTHER" id="PTHR47627:SF1">
    <property type="entry name" value="RUBREDOXIN-1-RELATED"/>
    <property type="match status" value="1"/>
</dbReference>
<keyword evidence="4 6" id="KW-0249">Electron transport</keyword>
<dbReference type="Proteomes" id="UP000029578">
    <property type="component" value="Unassembled WGS sequence"/>
</dbReference>
<keyword evidence="5 6" id="KW-0408">Iron</keyword>
<dbReference type="InterPro" id="IPR024935">
    <property type="entry name" value="Rubredoxin_dom"/>
</dbReference>
<dbReference type="AlphaFoldDB" id="A0A096C1L7"/>
<dbReference type="PRINTS" id="PR00163">
    <property type="entry name" value="RUBREDOXIN"/>
</dbReference>
<dbReference type="Gene3D" id="2.20.28.10">
    <property type="match status" value="1"/>
</dbReference>
<gene>
    <name evidence="9" type="ORF">HMPREF0661_06370</name>
</gene>
<dbReference type="CDD" id="cd00730">
    <property type="entry name" value="rubredoxin"/>
    <property type="match status" value="1"/>
</dbReference>
<dbReference type="PATRIC" id="fig|553174.6.peg.1768"/>
<feature type="domain" description="Rubredoxin-like" evidence="8">
    <location>
        <begin position="1"/>
        <end position="52"/>
    </location>
</feature>
<dbReference type="InterPro" id="IPR024934">
    <property type="entry name" value="Rubredoxin-like_dom"/>
</dbReference>